<organism evidence="2 3">
    <name type="scientific">Solanum tuberosum</name>
    <name type="common">Potato</name>
    <dbReference type="NCBI Taxonomy" id="4113"/>
    <lineage>
        <taxon>Eukaryota</taxon>
        <taxon>Viridiplantae</taxon>
        <taxon>Streptophyta</taxon>
        <taxon>Embryophyta</taxon>
        <taxon>Tracheophyta</taxon>
        <taxon>Spermatophyta</taxon>
        <taxon>Magnoliopsida</taxon>
        <taxon>eudicotyledons</taxon>
        <taxon>Gunneridae</taxon>
        <taxon>Pentapetalae</taxon>
        <taxon>asterids</taxon>
        <taxon>lamiids</taxon>
        <taxon>Solanales</taxon>
        <taxon>Solanaceae</taxon>
        <taxon>Solanoideae</taxon>
        <taxon>Solaneae</taxon>
        <taxon>Solanum</taxon>
    </lineage>
</organism>
<evidence type="ECO:0000313" key="2">
    <source>
        <dbReference type="EMBL" id="KAH0756007.1"/>
    </source>
</evidence>
<gene>
    <name evidence="2" type="ORF">KY290_026277</name>
</gene>
<evidence type="ECO:0000313" key="3">
    <source>
        <dbReference type="Proteomes" id="UP000826656"/>
    </source>
</evidence>
<accession>A0ABQ7UY17</accession>
<keyword evidence="3" id="KW-1185">Reference proteome</keyword>
<sequence>MDEEVHLTNISIILDQKHSQDDIQASLIAPTAKQQIEVEALNCRTDAQQQGTYSQDHAGPNGQKYNQLPPEKQKMEMRSKNGDTRMDPDQNEQHDNAGDKTLEVIEVESSSHFSFGMKPMDTLTSNEGQKRPCKTINYANETNYDQMQEHQARATNSQSKKLSEDDT</sequence>
<feature type="region of interest" description="Disordered" evidence="1">
    <location>
        <begin position="48"/>
        <end position="135"/>
    </location>
</feature>
<feature type="compositionally biased region" description="Basic and acidic residues" evidence="1">
    <location>
        <begin position="71"/>
        <end position="103"/>
    </location>
</feature>
<reference evidence="2 3" key="1">
    <citation type="journal article" date="2021" name="bioRxiv">
        <title>Chromosome-scale and haplotype-resolved genome assembly of a tetraploid potato cultivar.</title>
        <authorList>
            <person name="Sun H."/>
            <person name="Jiao W.-B."/>
            <person name="Krause K."/>
            <person name="Campoy J.A."/>
            <person name="Goel M."/>
            <person name="Folz-Donahue K."/>
            <person name="Kukat C."/>
            <person name="Huettel B."/>
            <person name="Schneeberger K."/>
        </authorList>
    </citation>
    <scope>NUCLEOTIDE SEQUENCE [LARGE SCALE GENOMIC DNA]</scope>
    <source>
        <strain evidence="2">SolTubOtavaFocal</strain>
        <tissue evidence="2">Leaves</tissue>
    </source>
</reference>
<name>A0ABQ7UY17_SOLTU</name>
<evidence type="ECO:0000256" key="1">
    <source>
        <dbReference type="SAM" id="MobiDB-lite"/>
    </source>
</evidence>
<comment type="caution">
    <text evidence="2">The sequence shown here is derived from an EMBL/GenBank/DDBJ whole genome shotgun (WGS) entry which is preliminary data.</text>
</comment>
<feature type="region of interest" description="Disordered" evidence="1">
    <location>
        <begin position="147"/>
        <end position="167"/>
    </location>
</feature>
<dbReference type="Proteomes" id="UP000826656">
    <property type="component" value="Unassembled WGS sequence"/>
</dbReference>
<dbReference type="EMBL" id="JAIVGD010000018">
    <property type="protein sequence ID" value="KAH0756007.1"/>
    <property type="molecule type" value="Genomic_DNA"/>
</dbReference>
<proteinExistence type="predicted"/>
<protein>
    <submittedName>
        <fullName evidence="2">Uncharacterized protein</fullName>
    </submittedName>
</protein>